<accession>A0ABR7R365</accession>
<evidence type="ECO:0000256" key="1">
    <source>
        <dbReference type="ARBA" id="ARBA00006987"/>
    </source>
</evidence>
<comment type="caution">
    <text evidence="3">The sequence shown here is derived from an EMBL/GenBank/DDBJ whole genome shotgun (WGS) entry which is preliminary data.</text>
</comment>
<dbReference type="CDD" id="cd07012">
    <property type="entry name" value="PBP2_Bug_TTT"/>
    <property type="match status" value="1"/>
</dbReference>
<dbReference type="RefSeq" id="WP_187777359.1">
    <property type="nucleotide sequence ID" value="NZ_JACTUZ010000009.1"/>
</dbReference>
<feature type="signal peptide" evidence="2">
    <location>
        <begin position="1"/>
        <end position="26"/>
    </location>
</feature>
<dbReference type="Pfam" id="PF03401">
    <property type="entry name" value="TctC"/>
    <property type="match status" value="1"/>
</dbReference>
<name>A0ABR7R365_9PROT</name>
<dbReference type="PIRSF" id="PIRSF017082">
    <property type="entry name" value="YflP"/>
    <property type="match status" value="1"/>
</dbReference>
<dbReference type="PANTHER" id="PTHR42928">
    <property type="entry name" value="TRICARBOXYLATE-BINDING PROTEIN"/>
    <property type="match status" value="1"/>
</dbReference>
<organism evidence="3 4">
    <name type="scientific">Pseudoroseomonas ludipueritiae</name>
    <dbReference type="NCBI Taxonomy" id="198093"/>
    <lineage>
        <taxon>Bacteria</taxon>
        <taxon>Pseudomonadati</taxon>
        <taxon>Pseudomonadota</taxon>
        <taxon>Alphaproteobacteria</taxon>
        <taxon>Acetobacterales</taxon>
        <taxon>Acetobacteraceae</taxon>
        <taxon>Pseudoroseomonas</taxon>
    </lineage>
</organism>
<evidence type="ECO:0000256" key="2">
    <source>
        <dbReference type="SAM" id="SignalP"/>
    </source>
</evidence>
<dbReference type="InterPro" id="IPR042100">
    <property type="entry name" value="Bug_dom1"/>
</dbReference>
<sequence length="328" mass="34498">MNRRSLMQALLGLTALVALPQPPALAQTADAFPNRTVTLVVPWAPGGSQDTFARVLAEPLSAELGQTVVVDNRPGASGTVGSGMVARAKPDGYTLLMGSSSTYAMAPHLYQLPYDNERAFSPAGLVASMPILMLVPGKSAANSVQDFVAMSRKPNSGLSYASSGVGSSTHLATEMFLQMAGLEVQEVTYKGGGPAVQGLLTGETQMTFQTAATVLGFMRSGDMKALAVASPSRIGFMPDIPTFAESGLTDFEVVENIAILAPAGTPDPVLQRINLAVAKVMALPRVQAKLTELAINPTVRPPAEFPAFAAEESAKWRDLIKARNIRVQ</sequence>
<evidence type="ECO:0000313" key="4">
    <source>
        <dbReference type="Proteomes" id="UP000603940"/>
    </source>
</evidence>
<feature type="chain" id="PRO_5045560544" evidence="2">
    <location>
        <begin position="27"/>
        <end position="328"/>
    </location>
</feature>
<proteinExistence type="inferred from homology"/>
<dbReference type="InterPro" id="IPR005064">
    <property type="entry name" value="BUG"/>
</dbReference>
<dbReference type="Gene3D" id="3.40.190.10">
    <property type="entry name" value="Periplasmic binding protein-like II"/>
    <property type="match status" value="1"/>
</dbReference>
<protein>
    <submittedName>
        <fullName evidence="3">Tripartite tricarboxylate transporter substrate binding protein</fullName>
    </submittedName>
</protein>
<comment type="similarity">
    <text evidence="1">Belongs to the UPF0065 (bug) family.</text>
</comment>
<dbReference type="Gene3D" id="3.40.190.150">
    <property type="entry name" value="Bordetella uptake gene, domain 1"/>
    <property type="match status" value="1"/>
</dbReference>
<gene>
    <name evidence="3" type="ORF">IBL25_04490</name>
</gene>
<keyword evidence="4" id="KW-1185">Reference proteome</keyword>
<dbReference type="Proteomes" id="UP000603940">
    <property type="component" value="Unassembled WGS sequence"/>
</dbReference>
<dbReference type="SUPFAM" id="SSF53850">
    <property type="entry name" value="Periplasmic binding protein-like II"/>
    <property type="match status" value="1"/>
</dbReference>
<dbReference type="EMBL" id="JACTUZ010000009">
    <property type="protein sequence ID" value="MBC9176197.1"/>
    <property type="molecule type" value="Genomic_DNA"/>
</dbReference>
<dbReference type="PANTHER" id="PTHR42928:SF5">
    <property type="entry name" value="BLR1237 PROTEIN"/>
    <property type="match status" value="1"/>
</dbReference>
<reference evidence="3 4" key="1">
    <citation type="journal article" date="2009" name="Int. J. Syst. Evol. Microbiol.">
        <title>Transfer of Teichococcus ludipueritiae and Muricoccus roseus to the genus Roseomonas, as Roseomonas ludipueritiae comb. nov. and Roseomonas rosea comb. nov., respectively, and emended description of the genus Roseomonas.</title>
        <authorList>
            <person name="Sanchez-Porro C."/>
            <person name="Gallego V."/>
            <person name="Busse H.J."/>
            <person name="Kampfer P."/>
            <person name="Ventosa A."/>
        </authorList>
    </citation>
    <scope>NUCLEOTIDE SEQUENCE [LARGE SCALE GENOMIC DNA]</scope>
    <source>
        <strain evidence="3 4">DSM 14915</strain>
    </source>
</reference>
<keyword evidence="2" id="KW-0732">Signal</keyword>
<evidence type="ECO:0000313" key="3">
    <source>
        <dbReference type="EMBL" id="MBC9176197.1"/>
    </source>
</evidence>